<comment type="caution">
    <text evidence="1">The sequence shown here is derived from an EMBL/GenBank/DDBJ whole genome shotgun (WGS) entry which is preliminary data.</text>
</comment>
<dbReference type="Pfam" id="PF09393">
    <property type="entry name" value="DUF2001"/>
    <property type="match status" value="1"/>
</dbReference>
<name>A0ABY2YV83_9LACO</name>
<dbReference type="RefSeq" id="WP_105988450.1">
    <property type="nucleotide sequence ID" value="NZ_POST01000007.1"/>
</dbReference>
<dbReference type="EMBL" id="QUAM01000008">
    <property type="protein sequence ID" value="TPR12398.1"/>
    <property type="molecule type" value="Genomic_DNA"/>
</dbReference>
<dbReference type="Gene3D" id="2.30.110.40">
    <property type="entry name" value="Phage tail tube protein"/>
    <property type="match status" value="1"/>
</dbReference>
<evidence type="ECO:0000313" key="1">
    <source>
        <dbReference type="EMBL" id="TPR12398.1"/>
    </source>
</evidence>
<reference evidence="1 2" key="1">
    <citation type="submission" date="2018-08" db="EMBL/GenBank/DDBJ databases">
        <title>Comparative genomics of wild bee and flower associated Lactobacillus reveals potential adaptation to the bee host.</title>
        <authorList>
            <person name="Vuong H.Q."/>
            <person name="Mcfrederick Q.S."/>
        </authorList>
    </citation>
    <scope>NUCLEOTIDE SEQUENCE [LARGE SCALE GENOMIC DNA]</scope>
    <source>
        <strain evidence="1 2">HV_04</strain>
    </source>
</reference>
<evidence type="ECO:0000313" key="2">
    <source>
        <dbReference type="Proteomes" id="UP000767392"/>
    </source>
</evidence>
<proteinExistence type="predicted"/>
<keyword evidence="2" id="KW-1185">Reference proteome</keyword>
<dbReference type="InterPro" id="IPR018989">
    <property type="entry name" value="DUF2001"/>
</dbReference>
<dbReference type="InterPro" id="IPR038628">
    <property type="entry name" value="XkdM-like_sf"/>
</dbReference>
<protein>
    <submittedName>
        <fullName evidence="1">Phage tail protein</fullName>
    </submittedName>
</protein>
<sequence length="156" mass="17152">MSDQISEFMDGQAPLSTKSAKIVLRRDGHVYPLIQCTKFKAKVEKKKETVQTLGSFMKKHKATSAEGTGSMGGYVIDSELLKTELGIIRSGQDSRFSAIPTLYGNENQGNQVVEIDEVSLDDIPIADLESDDGLIEFESDFTFDDAHLVQAFSGKQ</sequence>
<dbReference type="SUPFAM" id="SSF69279">
    <property type="entry name" value="Phage tail proteins"/>
    <property type="match status" value="1"/>
</dbReference>
<accession>A0ABY2YV83</accession>
<organism evidence="1 2">
    <name type="scientific">Apilactobacillus timberlakei</name>
    <dbReference type="NCBI Taxonomy" id="2008380"/>
    <lineage>
        <taxon>Bacteria</taxon>
        <taxon>Bacillati</taxon>
        <taxon>Bacillota</taxon>
        <taxon>Bacilli</taxon>
        <taxon>Lactobacillales</taxon>
        <taxon>Lactobacillaceae</taxon>
        <taxon>Apilactobacillus</taxon>
    </lineage>
</organism>
<dbReference type="Proteomes" id="UP000767392">
    <property type="component" value="Unassembled WGS sequence"/>
</dbReference>
<gene>
    <name evidence="1" type="ORF">DY048_07555</name>
</gene>